<proteinExistence type="predicted"/>
<dbReference type="Proteomes" id="UP000225706">
    <property type="component" value="Unassembled WGS sequence"/>
</dbReference>
<evidence type="ECO:0000313" key="5">
    <source>
        <dbReference type="Proteomes" id="UP000225706"/>
    </source>
</evidence>
<feature type="coiled-coil region" evidence="1">
    <location>
        <begin position="332"/>
        <end position="406"/>
    </location>
</feature>
<feature type="compositionally biased region" description="Basic and acidic residues" evidence="2">
    <location>
        <begin position="284"/>
        <end position="298"/>
    </location>
</feature>
<organism evidence="4 5">
    <name type="scientific">Stylophora pistillata</name>
    <name type="common">Smooth cauliflower coral</name>
    <dbReference type="NCBI Taxonomy" id="50429"/>
    <lineage>
        <taxon>Eukaryota</taxon>
        <taxon>Metazoa</taxon>
        <taxon>Cnidaria</taxon>
        <taxon>Anthozoa</taxon>
        <taxon>Hexacorallia</taxon>
        <taxon>Scleractinia</taxon>
        <taxon>Astrocoeniina</taxon>
        <taxon>Pocilloporidae</taxon>
        <taxon>Stylophora</taxon>
    </lineage>
</organism>
<evidence type="ECO:0000256" key="3">
    <source>
        <dbReference type="SAM" id="SignalP"/>
    </source>
</evidence>
<sequence length="408" mass="47079">MMNLFTSEVFQLVFATLLLCYAVEKSEELSFTISRTPSNPTIVVLGVNDTQVELEWQFSHEPNEYFVQFWRQKPGEILKQLTLSRNGNAFEPGDTNEYVANLPAKLTLKKVQRNEEYTYAILLLNSLAYEEARDIVTIKVVAAILSCMLVMELKDVGSYRCTASNGYGDDATSVSIASIECNDCEIKTVAITLQSKTWKSALSNQKPMEWTTAHDVLLCRENLVEEFYKFKKGSNDRGRIWTKISENLKSVTAVKFKANQRALDSLLEDISEREKLAQSTSESCNRRRGETDRKKAEETRFQAVERVGETKRRANEDCERKAKRQRRSGADVNEFLREKSEEELKIREEELKIREEELALKAIEVENEKEKQAHMFKTEEAMITNMAKQQDKMQTLQRAFLQQQQQQT</sequence>
<gene>
    <name evidence="4" type="ORF">AWC38_SpisGene22906</name>
</gene>
<feature type="region of interest" description="Disordered" evidence="2">
    <location>
        <begin position="277"/>
        <end position="298"/>
    </location>
</feature>
<accession>A0A2B4R5Y2</accession>
<protein>
    <recommendedName>
        <fullName evidence="6">Fibronectin type-III domain-containing protein</fullName>
    </recommendedName>
</protein>
<evidence type="ECO:0000313" key="4">
    <source>
        <dbReference type="EMBL" id="PFX13051.1"/>
    </source>
</evidence>
<feature type="signal peptide" evidence="3">
    <location>
        <begin position="1"/>
        <end position="22"/>
    </location>
</feature>
<keyword evidence="1" id="KW-0175">Coiled coil</keyword>
<dbReference type="AlphaFoldDB" id="A0A2B4R5Y2"/>
<comment type="caution">
    <text evidence="4">The sequence shown here is derived from an EMBL/GenBank/DDBJ whole genome shotgun (WGS) entry which is preliminary data.</text>
</comment>
<dbReference type="EMBL" id="LSMT01001088">
    <property type="protein sequence ID" value="PFX13051.1"/>
    <property type="molecule type" value="Genomic_DNA"/>
</dbReference>
<reference evidence="5" key="1">
    <citation type="journal article" date="2017" name="bioRxiv">
        <title>Comparative analysis of the genomes of Stylophora pistillata and Acropora digitifera provides evidence for extensive differences between species of corals.</title>
        <authorList>
            <person name="Voolstra C.R."/>
            <person name="Li Y."/>
            <person name="Liew Y.J."/>
            <person name="Baumgarten S."/>
            <person name="Zoccola D."/>
            <person name="Flot J.-F."/>
            <person name="Tambutte S."/>
            <person name="Allemand D."/>
            <person name="Aranda M."/>
        </authorList>
    </citation>
    <scope>NUCLEOTIDE SEQUENCE [LARGE SCALE GENOMIC DNA]</scope>
</reference>
<name>A0A2B4R5Y2_STYPI</name>
<evidence type="ECO:0008006" key="6">
    <source>
        <dbReference type="Google" id="ProtNLM"/>
    </source>
</evidence>
<dbReference type="OrthoDB" id="5966807at2759"/>
<feature type="chain" id="PRO_5012676652" description="Fibronectin type-III domain-containing protein" evidence="3">
    <location>
        <begin position="23"/>
        <end position="408"/>
    </location>
</feature>
<keyword evidence="5" id="KW-1185">Reference proteome</keyword>
<evidence type="ECO:0000256" key="1">
    <source>
        <dbReference type="SAM" id="Coils"/>
    </source>
</evidence>
<keyword evidence="3" id="KW-0732">Signal</keyword>
<evidence type="ECO:0000256" key="2">
    <source>
        <dbReference type="SAM" id="MobiDB-lite"/>
    </source>
</evidence>